<feature type="compositionally biased region" description="Basic and acidic residues" evidence="1">
    <location>
        <begin position="392"/>
        <end position="402"/>
    </location>
</feature>
<keyword evidence="2" id="KW-0812">Transmembrane</keyword>
<keyword evidence="2" id="KW-1133">Transmembrane helix</keyword>
<dbReference type="EMBL" id="JALLPB020000021">
    <property type="protein sequence ID" value="KAL3826434.1"/>
    <property type="molecule type" value="Genomic_DNA"/>
</dbReference>
<feature type="compositionally biased region" description="Basic and acidic residues" evidence="1">
    <location>
        <begin position="446"/>
        <end position="464"/>
    </location>
</feature>
<feature type="region of interest" description="Disordered" evidence="1">
    <location>
        <begin position="185"/>
        <end position="234"/>
    </location>
</feature>
<reference evidence="3 4" key="1">
    <citation type="submission" date="2024-10" db="EMBL/GenBank/DDBJ databases">
        <title>Updated reference genomes for cyclostephanoid diatoms.</title>
        <authorList>
            <person name="Roberts W.R."/>
            <person name="Alverson A.J."/>
        </authorList>
    </citation>
    <scope>NUCLEOTIDE SEQUENCE [LARGE SCALE GENOMIC DNA]</scope>
    <source>
        <strain evidence="3 4">AJA228-03</strain>
    </source>
</reference>
<keyword evidence="2" id="KW-0472">Membrane</keyword>
<name>A0ABD3SPB6_9STRA</name>
<protein>
    <submittedName>
        <fullName evidence="3">Uncharacterized protein</fullName>
    </submittedName>
</protein>
<evidence type="ECO:0000313" key="4">
    <source>
        <dbReference type="Proteomes" id="UP001530377"/>
    </source>
</evidence>
<feature type="region of interest" description="Disordered" evidence="1">
    <location>
        <begin position="93"/>
        <end position="113"/>
    </location>
</feature>
<evidence type="ECO:0000256" key="1">
    <source>
        <dbReference type="SAM" id="MobiDB-lite"/>
    </source>
</evidence>
<sequence>MATSRTNLRHHLTIVVIVYCYLMSLSCPSSSSAFLLCRRSIVVPVRDTGSSKSTATGSTSTSARSSSSSSSSSSSPPRRRDLHHLIVLVGRTTKCHPDSRHTRPGGGETTTTTEEVVVVVGGGGGGGSTAGRSRMRGNGMDRGGYDVLYQRVLRAPSTSSSSSSSFLLDLVTYLQTAYRLPRDLPMPYEISIPPGEDDDDDNDDDGGDGGGGCAVDRSPDDDDDDRDDDDGGGGRCLVEVIGIYPAGDDDDIDGRFDGGGPTMAMVALKRKRRRRPADGAGEGGGGGGGGGGGRGGRNNGVFVANELLAASERRIVRSLDGGLQDLEEGRIESSVLYPIGVESAYYDVMGRYVDVDDDDDDDDVDMAVRRIGYDNAVRAASSTSSSSIIVDNTKRGDDDNDYLEDKSKLAIDEDDNAMPGDDVIIDPVIDVAPIASTTTTTTTTLSEKKMMAGHLDGGKDEKRSTGVQHPVGERAGSTEEGGRIDQPSYTSTSRKKNEKSESNMQEGEDEDYAIRMARRRAEALMTKVKAGSITSSTLGTVAISGGEGDFAVLAAKRAAAAAASNKTLNGREGPAGSIRGNVQDKRGKGRNVQDLSSDATFLKLRTIANAAKKGSSWKSTISRMENGMDDVKSSLGNGRSDLRAASTSTSAEPNPNKTDDEIRDDVMQIARGNQRVQSELRAATELMQGVDPSGEEELTPEELLRRVLKFGDEKDKEEKPGHGFVEGAFSKARELLKTEDNLDASFNNFDFDDRGSFDNSKRKEEEAELRRIFAAGQSAVESRLAEVISSPSSANLAIPSTSTDDIKELIDADETVPRNARVLDDELAELEVRISRSLGEGAGGPSRNKIFDVFSGPEVYNPNVDPETAVNWPGAKGGTRTDVQLAADLSTALKQAQFASAVLYHMREEIDEGNDDQIRYFVGSKELPPERVDLLRKCVNEAVNAGLIEDPELLLIERSRLQMLIDELLSQPEERLEEIALNYKDLLLSDNLVQHMKERLYAMSQRDIKARRTGNEDSLKERHDHERAIMVNLAQIAQALVKEAQALGAELEVSMLEIIRSICEVAMDERHQSEEETAIALTDAVRDMRPLLDDAFVAYLKYAIAEEEGKLARTGYLDDPEHNRWLFVLKIVQEGVYRELSRGIRRYIDHIWYVLRMKSKSERKELLKKLIDVMPTMDVRPFVKVVNNIVSSLGTTVKGEFADGVILGEMTNELLQLKKNIDEFLPPDRINELSKGADAWAAAQRQKLLERRNMTRQRLEAARQTGDIDPDVVIKKPGVEAERFD</sequence>
<feature type="compositionally biased region" description="Acidic residues" evidence="1">
    <location>
        <begin position="195"/>
        <end position="207"/>
    </location>
</feature>
<feature type="compositionally biased region" description="Gly residues" evidence="1">
    <location>
        <begin position="280"/>
        <end position="297"/>
    </location>
</feature>
<keyword evidence="4" id="KW-1185">Reference proteome</keyword>
<accession>A0ABD3SPB6</accession>
<evidence type="ECO:0000256" key="2">
    <source>
        <dbReference type="SAM" id="Phobius"/>
    </source>
</evidence>
<feature type="region of interest" description="Disordered" evidence="1">
    <location>
        <begin position="438"/>
        <end position="512"/>
    </location>
</feature>
<proteinExistence type="predicted"/>
<organism evidence="3 4">
    <name type="scientific">Cyclostephanos tholiformis</name>
    <dbReference type="NCBI Taxonomy" id="382380"/>
    <lineage>
        <taxon>Eukaryota</taxon>
        <taxon>Sar</taxon>
        <taxon>Stramenopiles</taxon>
        <taxon>Ochrophyta</taxon>
        <taxon>Bacillariophyta</taxon>
        <taxon>Coscinodiscophyceae</taxon>
        <taxon>Thalassiosirophycidae</taxon>
        <taxon>Stephanodiscales</taxon>
        <taxon>Stephanodiscaceae</taxon>
        <taxon>Cyclostephanos</taxon>
    </lineage>
</organism>
<feature type="region of interest" description="Disordered" evidence="1">
    <location>
        <begin position="570"/>
        <end position="594"/>
    </location>
</feature>
<gene>
    <name evidence="3" type="ORF">ACHAXA_011243</name>
</gene>
<feature type="region of interest" description="Disordered" evidence="1">
    <location>
        <begin position="270"/>
        <end position="297"/>
    </location>
</feature>
<feature type="transmembrane region" description="Helical" evidence="2">
    <location>
        <begin position="12"/>
        <end position="36"/>
    </location>
</feature>
<feature type="region of interest" description="Disordered" evidence="1">
    <location>
        <begin position="628"/>
        <end position="661"/>
    </location>
</feature>
<feature type="compositionally biased region" description="Acidic residues" evidence="1">
    <location>
        <begin position="219"/>
        <end position="231"/>
    </location>
</feature>
<dbReference type="PROSITE" id="PS51257">
    <property type="entry name" value="PROKAR_LIPOPROTEIN"/>
    <property type="match status" value="1"/>
</dbReference>
<feature type="compositionally biased region" description="Low complexity" evidence="1">
    <location>
        <begin position="48"/>
        <end position="75"/>
    </location>
</feature>
<comment type="caution">
    <text evidence="3">The sequence shown here is derived from an EMBL/GenBank/DDBJ whole genome shotgun (WGS) entry which is preliminary data.</text>
</comment>
<dbReference type="Proteomes" id="UP001530377">
    <property type="component" value="Unassembled WGS sequence"/>
</dbReference>
<evidence type="ECO:0000313" key="3">
    <source>
        <dbReference type="EMBL" id="KAL3826434.1"/>
    </source>
</evidence>
<feature type="region of interest" description="Disordered" evidence="1">
    <location>
        <begin position="47"/>
        <end position="81"/>
    </location>
</feature>
<feature type="region of interest" description="Disordered" evidence="1">
    <location>
        <begin position="382"/>
        <end position="402"/>
    </location>
</feature>
<feature type="compositionally biased region" description="Polar residues" evidence="1">
    <location>
        <begin position="645"/>
        <end position="656"/>
    </location>
</feature>